<evidence type="ECO:0000313" key="3">
    <source>
        <dbReference type="Proteomes" id="UP000717981"/>
    </source>
</evidence>
<dbReference type="RefSeq" id="WP_162123658.1">
    <property type="nucleotide sequence ID" value="NZ_PDWK01000010.1"/>
</dbReference>
<evidence type="ECO:0000313" key="2">
    <source>
        <dbReference type="EMBL" id="KAF1690118.1"/>
    </source>
</evidence>
<proteinExistence type="predicted"/>
<comment type="caution">
    <text evidence="2">The sequence shown here is derived from an EMBL/GenBank/DDBJ whole genome shotgun (WGS) entry which is preliminary data.</text>
</comment>
<gene>
    <name evidence="2" type="ORF">CR938_03365</name>
</gene>
<reference evidence="2" key="1">
    <citation type="submission" date="2017-10" db="EMBL/GenBank/DDBJ databases">
        <title>Whole genome sequencing of members of genus Pseudoxanthomonas.</title>
        <authorList>
            <person name="Kumar S."/>
            <person name="Bansal K."/>
            <person name="Kaur A."/>
            <person name="Patil P."/>
            <person name="Sharma S."/>
            <person name="Patil P.B."/>
        </authorList>
    </citation>
    <scope>NUCLEOTIDE SEQUENCE</scope>
    <source>
        <strain evidence="2">DSM 22914</strain>
    </source>
</reference>
<accession>A0A921TIQ5</accession>
<evidence type="ECO:0000256" key="1">
    <source>
        <dbReference type="SAM" id="MobiDB-lite"/>
    </source>
</evidence>
<protein>
    <submittedName>
        <fullName evidence="2">Uncharacterized protein</fullName>
    </submittedName>
</protein>
<feature type="region of interest" description="Disordered" evidence="1">
    <location>
        <begin position="40"/>
        <end position="59"/>
    </location>
</feature>
<dbReference type="OrthoDB" id="6044454at2"/>
<sequence length="109" mass="11978">MPQLRIRIIGSEDDLRAVVDLLQSLEGIEHVEEVADLMPHMDDEDSSSAGLSDDLGPGVHDIEVEAPNAYTARRVRQAVEELAWRLGVVAEFEHDGLWGDGDGEEDGKD</sequence>
<dbReference type="EMBL" id="PDWK01000010">
    <property type="protein sequence ID" value="KAF1690118.1"/>
    <property type="molecule type" value="Genomic_DNA"/>
</dbReference>
<keyword evidence="3" id="KW-1185">Reference proteome</keyword>
<name>A0A921TIQ5_9GAMM</name>
<dbReference type="AlphaFoldDB" id="A0A921TIQ5"/>
<dbReference type="Proteomes" id="UP000717981">
    <property type="component" value="Unassembled WGS sequence"/>
</dbReference>
<organism evidence="2 3">
    <name type="scientific">Pseudoxanthomonas taiwanensis</name>
    <dbReference type="NCBI Taxonomy" id="176598"/>
    <lineage>
        <taxon>Bacteria</taxon>
        <taxon>Pseudomonadati</taxon>
        <taxon>Pseudomonadota</taxon>
        <taxon>Gammaproteobacteria</taxon>
        <taxon>Lysobacterales</taxon>
        <taxon>Lysobacteraceae</taxon>
        <taxon>Pseudoxanthomonas</taxon>
    </lineage>
</organism>
<feature type="compositionally biased region" description="Low complexity" evidence="1">
    <location>
        <begin position="47"/>
        <end position="56"/>
    </location>
</feature>